<dbReference type="Proteomes" id="UP001208690">
    <property type="component" value="Unassembled WGS sequence"/>
</dbReference>
<reference evidence="1 2" key="1">
    <citation type="submission" date="2022-04" db="EMBL/GenBank/DDBJ databases">
        <title>Roseobacter sp. WL0113 is a bacterium isolated from neritic sediment.</title>
        <authorList>
            <person name="Wang L."/>
            <person name="He W."/>
            <person name="Zhang D.-F."/>
        </authorList>
    </citation>
    <scope>NUCLEOTIDE SEQUENCE [LARGE SCALE GENOMIC DNA]</scope>
    <source>
        <strain evidence="1 2">WL0113</strain>
    </source>
</reference>
<keyword evidence="2" id="KW-1185">Reference proteome</keyword>
<evidence type="ECO:0000313" key="1">
    <source>
        <dbReference type="EMBL" id="MCV3272463.1"/>
    </source>
</evidence>
<sequence>MTAAILGFSFAMQGSGAVADCEAEFTRWLDALPDWQAAGAQEMYMDAKTHAGKEHAMAIYKYIDEMVKVKYNLDRDRPVSSTTATRFILVDDWLTCTEGLGYEPDTPIAIEFFSDFYKTIDKDRSSLRQTAEAAQ</sequence>
<organism evidence="1 2">
    <name type="scientific">Roseobacter sinensis</name>
    <dbReference type="NCBI Taxonomy" id="2931391"/>
    <lineage>
        <taxon>Bacteria</taxon>
        <taxon>Pseudomonadati</taxon>
        <taxon>Pseudomonadota</taxon>
        <taxon>Alphaproteobacteria</taxon>
        <taxon>Rhodobacterales</taxon>
        <taxon>Roseobacteraceae</taxon>
        <taxon>Roseobacter</taxon>
    </lineage>
</organism>
<comment type="caution">
    <text evidence="1">The sequence shown here is derived from an EMBL/GenBank/DDBJ whole genome shotgun (WGS) entry which is preliminary data.</text>
</comment>
<protein>
    <submittedName>
        <fullName evidence="1">Uncharacterized protein</fullName>
    </submittedName>
</protein>
<evidence type="ECO:0000313" key="2">
    <source>
        <dbReference type="Proteomes" id="UP001208690"/>
    </source>
</evidence>
<dbReference type="EMBL" id="JALIEB010000008">
    <property type="protein sequence ID" value="MCV3272463.1"/>
    <property type="molecule type" value="Genomic_DNA"/>
</dbReference>
<proteinExistence type="predicted"/>
<dbReference type="RefSeq" id="WP_263844775.1">
    <property type="nucleotide sequence ID" value="NZ_JALIEB010000008.1"/>
</dbReference>
<gene>
    <name evidence="1" type="ORF">MUB52_13580</name>
</gene>
<name>A0ABT3BFW8_9RHOB</name>
<accession>A0ABT3BFW8</accession>